<feature type="compositionally biased region" description="Polar residues" evidence="2">
    <location>
        <begin position="821"/>
        <end position="837"/>
    </location>
</feature>
<feature type="region of interest" description="Disordered" evidence="2">
    <location>
        <begin position="510"/>
        <end position="531"/>
    </location>
</feature>
<feature type="compositionally biased region" description="Basic and acidic residues" evidence="2">
    <location>
        <begin position="751"/>
        <end position="768"/>
    </location>
</feature>
<dbReference type="OrthoDB" id="3361281at2759"/>
<reference evidence="4 5" key="1">
    <citation type="submission" date="2020-01" db="EMBL/GenBank/DDBJ databases">
        <authorList>
            <person name="Gupta K D."/>
        </authorList>
    </citation>
    <scope>NUCLEOTIDE SEQUENCE [LARGE SCALE GENOMIC DNA]</scope>
</reference>
<name>A0A8S0XEX5_CYCAE</name>
<evidence type="ECO:0000259" key="3">
    <source>
        <dbReference type="Pfam" id="PF09444"/>
    </source>
</evidence>
<keyword evidence="5" id="KW-1185">Reference proteome</keyword>
<feature type="region of interest" description="Disordered" evidence="2">
    <location>
        <begin position="402"/>
        <end position="457"/>
    </location>
</feature>
<feature type="compositionally biased region" description="Acidic residues" evidence="2">
    <location>
        <begin position="666"/>
        <end position="699"/>
    </location>
</feature>
<evidence type="ECO:0000313" key="4">
    <source>
        <dbReference type="EMBL" id="CAA7260269.1"/>
    </source>
</evidence>
<dbReference type="Proteomes" id="UP000467700">
    <property type="component" value="Unassembled WGS sequence"/>
</dbReference>
<feature type="coiled-coil region" evidence="1">
    <location>
        <begin position="466"/>
        <end position="500"/>
    </location>
</feature>
<feature type="compositionally biased region" description="Acidic residues" evidence="2">
    <location>
        <begin position="640"/>
        <end position="655"/>
    </location>
</feature>
<sequence length="1463" mass="160984">MSKNAYCHILVTFPFGAAGHVGAHQQTRSTASLSSPPFPSSPFLTLNMTLEKEFSLIADSTAPSSPRPNVDAPEVVIKRAARTYGRRREQPLTKDTNGSIAHPEPTSSTHDSIHNTAPPDLSDLVPPTSSPHRIESDADQSDSDTIDASNNRLKDAFGWKAKLAAMDEDEDAPVAPSKYDHASKQSLFGNPLLLNGIDSSKASFGMPTGNHRSPATPSASDDVFRDPVSSDQPSSPTQGETSFRLSSPQVSERIRNRTRKVVRDSDSEEEPPKDSSSTVASTSSRHLLGTPKSRSPSTQPTSEDDMPAKISAKPRHKGSRKSTNKRLSVTPLALTEEPSSEVKAIAGTKNKTTKVKAPTKKDLVETAKERGRLAAQSAVSIPRVERQPKFTVEALFAKVKAKTEALPSSDPIEPFSSPVKARCASPERAATSHLPDMPAQEQPAEADRSDSDSDLPDIGEVLKYGVAESKRKKQLQEMKKRALEAQLKAASTAAADDELEIVRADPKTTIKEEVDHRRSGKGRRVSEGRKRQLQLAHINPTKMSTKPNALSPEKIKKDFVTVITQHKTVAGSQAHLNQLLAVKAEEEARRLKQAKEEEYKRHGGHIATNPFAQTQGLAIAFQEIAERGLQAVKTKNDDQMVVDDGEDEDEDEDWDPALRGSVSPEPNEEAEDEADENNENMTFDEDITMVDDADADADEENRKVPQRRRNIVASDSEEENDENAPAPMRRTEYCRSTSSFELMTEDDQDKENDTRGLLDHSEDKENAAVRRQASIFDLHNMRSGPSSPNTTPRDRSAHRRSDLGEGSSGERRPFQELVSEESPTSTQVQTTNLTQSFAAKLQQESPLPSTLGPPSSLRPLLGETSLKSISGFSQFSNAGEADGFAPASLQPGFSDLFESMTQIQRSPSRMDKGKSRLDGGSFDKVSTGDNDLKRNFQRTDTLALTQDLQPAFQPSGGLLRKADAIFEKEQAFVLEAHTKKPSRQNTEIYVNEHGFLTQTRPADGSPEIYRRPSPLQSLYGGSLREPLKSLSPSQTQTRAPLRTISLTSPSQFDSPERPLRRLRKHDTTPTRDSIVSPSGSPSSRMKPPKLDAFQILARAQAKAKKQEEAKLRIANLGEYLQDEAAESDDDDMFGFVKPKDDDEETGEDLDKTLEILMDDREMDEDTIAADLVQDKYQEQAEQDDKEVENFHMGVIQGRLRSNKRNRGVGVDDSDEDSDAEDNDRARRAMKKMRTSDRGDIKDLAANEATRAFADTYNQSLKDEDGEFGYLNQESKLADVLLGREPESRDADEEQEDEAEDSRGRFITARERDQLVRETMDSGEVVEPIETEDVSWVDPENDDITRIKTVSRKQRPSARANNANWTEMDGAMGPAFRKSATNVNESHRQWWAQENRLRNAGTSRSVGGSAITGHAKAKSKTGSTAPGFKGALGGGASSSAPTSRPMKTAASMLSVIADKRSNFA</sequence>
<feature type="compositionally biased region" description="Acidic residues" evidence="2">
    <location>
        <begin position="1211"/>
        <end position="1221"/>
    </location>
</feature>
<feature type="compositionally biased region" description="Acidic residues" evidence="2">
    <location>
        <begin position="1289"/>
        <end position="1299"/>
    </location>
</feature>
<feature type="region of interest" description="Disordered" evidence="2">
    <location>
        <begin position="1177"/>
        <end position="1243"/>
    </location>
</feature>
<gene>
    <name evidence="4" type="ORF">AAE3_LOCUS2055</name>
</gene>
<feature type="domain" description="DNA replication checkpoint mediator MRC1" evidence="3">
    <location>
        <begin position="1117"/>
        <end position="1254"/>
    </location>
</feature>
<feature type="compositionally biased region" description="Polar residues" evidence="2">
    <location>
        <begin position="292"/>
        <end position="301"/>
    </location>
</feature>
<feature type="compositionally biased region" description="Acidic residues" evidence="2">
    <location>
        <begin position="1326"/>
        <end position="1341"/>
    </location>
</feature>
<feature type="region of interest" description="Disordered" evidence="2">
    <location>
        <begin position="635"/>
        <end position="862"/>
    </location>
</feature>
<feature type="region of interest" description="Disordered" evidence="2">
    <location>
        <begin position="1278"/>
        <end position="1372"/>
    </location>
</feature>
<evidence type="ECO:0000256" key="2">
    <source>
        <dbReference type="SAM" id="MobiDB-lite"/>
    </source>
</evidence>
<dbReference type="InterPro" id="IPR018564">
    <property type="entry name" value="Repl_chkpnt_MRC1_dom"/>
</dbReference>
<protein>
    <recommendedName>
        <fullName evidence="3">DNA replication checkpoint mediator MRC1 domain-containing protein</fullName>
    </recommendedName>
</protein>
<feature type="compositionally biased region" description="Basic and acidic residues" evidence="2">
    <location>
        <begin position="1233"/>
        <end position="1243"/>
    </location>
</feature>
<feature type="region of interest" description="Disordered" evidence="2">
    <location>
        <begin position="1397"/>
        <end position="1444"/>
    </location>
</feature>
<feature type="compositionally biased region" description="Polar residues" evidence="2">
    <location>
        <begin position="1030"/>
        <end position="1053"/>
    </location>
</feature>
<feature type="compositionally biased region" description="Low complexity" evidence="2">
    <location>
        <begin position="274"/>
        <end position="284"/>
    </location>
</feature>
<feature type="compositionally biased region" description="Basic and acidic residues" evidence="2">
    <location>
        <begin position="792"/>
        <end position="814"/>
    </location>
</feature>
<feature type="compositionally biased region" description="Polar residues" evidence="2">
    <location>
        <begin position="210"/>
        <end position="219"/>
    </location>
</feature>
<accession>A0A8S0XEX5</accession>
<feature type="region of interest" description="Disordered" evidence="2">
    <location>
        <begin position="1124"/>
        <end position="1148"/>
    </location>
</feature>
<feature type="compositionally biased region" description="Polar residues" evidence="2">
    <location>
        <begin position="229"/>
        <end position="250"/>
    </location>
</feature>
<feature type="region of interest" description="Disordered" evidence="2">
    <location>
        <begin position="203"/>
        <end position="362"/>
    </location>
</feature>
<feature type="region of interest" description="Disordered" evidence="2">
    <location>
        <begin position="902"/>
        <end position="933"/>
    </location>
</feature>
<feature type="compositionally biased region" description="Basic and acidic residues" evidence="2">
    <location>
        <begin position="1054"/>
        <end position="1069"/>
    </location>
</feature>
<evidence type="ECO:0000256" key="1">
    <source>
        <dbReference type="SAM" id="Coils"/>
    </source>
</evidence>
<organism evidence="4 5">
    <name type="scientific">Cyclocybe aegerita</name>
    <name type="common">Black poplar mushroom</name>
    <name type="synonym">Agrocybe aegerita</name>
    <dbReference type="NCBI Taxonomy" id="1973307"/>
    <lineage>
        <taxon>Eukaryota</taxon>
        <taxon>Fungi</taxon>
        <taxon>Dikarya</taxon>
        <taxon>Basidiomycota</taxon>
        <taxon>Agaricomycotina</taxon>
        <taxon>Agaricomycetes</taxon>
        <taxon>Agaricomycetidae</taxon>
        <taxon>Agaricales</taxon>
        <taxon>Agaricineae</taxon>
        <taxon>Bolbitiaceae</taxon>
        <taxon>Cyclocybe</taxon>
    </lineage>
</organism>
<dbReference type="Pfam" id="PF09444">
    <property type="entry name" value="MRC1"/>
    <property type="match status" value="1"/>
</dbReference>
<feature type="compositionally biased region" description="Basic and acidic residues" evidence="2">
    <location>
        <begin position="1300"/>
        <end position="1319"/>
    </location>
</feature>
<keyword evidence="1" id="KW-0175">Coiled coil</keyword>
<feature type="compositionally biased region" description="Polar residues" evidence="2">
    <location>
        <begin position="93"/>
        <end position="110"/>
    </location>
</feature>
<proteinExistence type="predicted"/>
<dbReference type="EMBL" id="CACVBS010000028">
    <property type="protein sequence ID" value="CAA7260269.1"/>
    <property type="molecule type" value="Genomic_DNA"/>
</dbReference>
<feature type="region of interest" description="Disordered" evidence="2">
    <location>
        <begin position="81"/>
        <end position="149"/>
    </location>
</feature>
<evidence type="ECO:0000313" key="5">
    <source>
        <dbReference type="Proteomes" id="UP000467700"/>
    </source>
</evidence>
<feature type="compositionally biased region" description="Basic and acidic residues" evidence="2">
    <location>
        <begin position="261"/>
        <end position="273"/>
    </location>
</feature>
<feature type="region of interest" description="Disordered" evidence="2">
    <location>
        <begin position="992"/>
        <end position="1087"/>
    </location>
</feature>
<feature type="compositionally biased region" description="Basic and acidic residues" evidence="2">
    <location>
        <begin position="908"/>
        <end position="917"/>
    </location>
</feature>
<comment type="caution">
    <text evidence="4">The sequence shown here is derived from an EMBL/GenBank/DDBJ whole genome shotgun (WGS) entry which is preliminary data.</text>
</comment>
<feature type="compositionally biased region" description="Low complexity" evidence="2">
    <location>
        <begin position="845"/>
        <end position="861"/>
    </location>
</feature>
<feature type="compositionally biased region" description="Basic residues" evidence="2">
    <location>
        <begin position="312"/>
        <end position="324"/>
    </location>
</feature>
<feature type="compositionally biased region" description="Low complexity" evidence="2">
    <location>
        <begin position="1073"/>
        <end position="1085"/>
    </location>
</feature>